<keyword evidence="3" id="KW-1185">Reference proteome</keyword>
<feature type="compositionally biased region" description="Basic and acidic residues" evidence="1">
    <location>
        <begin position="93"/>
        <end position="129"/>
    </location>
</feature>
<evidence type="ECO:0000256" key="1">
    <source>
        <dbReference type="SAM" id="MobiDB-lite"/>
    </source>
</evidence>
<protein>
    <submittedName>
        <fullName evidence="2">Uncharacterized protein</fullName>
    </submittedName>
</protein>
<feature type="compositionally biased region" description="Polar residues" evidence="1">
    <location>
        <begin position="254"/>
        <end position="263"/>
    </location>
</feature>
<feature type="region of interest" description="Disordered" evidence="1">
    <location>
        <begin position="211"/>
        <end position="296"/>
    </location>
</feature>
<dbReference type="AlphaFoldDB" id="A0A9P9DF63"/>
<reference evidence="2" key="1">
    <citation type="journal article" date="2021" name="Nat. Commun.">
        <title>Genetic determinants of endophytism in the Arabidopsis root mycobiome.</title>
        <authorList>
            <person name="Mesny F."/>
            <person name="Miyauchi S."/>
            <person name="Thiergart T."/>
            <person name="Pickel B."/>
            <person name="Atanasova L."/>
            <person name="Karlsson M."/>
            <person name="Huettel B."/>
            <person name="Barry K.W."/>
            <person name="Haridas S."/>
            <person name="Chen C."/>
            <person name="Bauer D."/>
            <person name="Andreopoulos W."/>
            <person name="Pangilinan J."/>
            <person name="LaButti K."/>
            <person name="Riley R."/>
            <person name="Lipzen A."/>
            <person name="Clum A."/>
            <person name="Drula E."/>
            <person name="Henrissat B."/>
            <person name="Kohler A."/>
            <person name="Grigoriev I.V."/>
            <person name="Martin F.M."/>
            <person name="Hacquard S."/>
        </authorList>
    </citation>
    <scope>NUCLEOTIDE SEQUENCE</scope>
    <source>
        <strain evidence="2">MPI-CAGE-AT-0021</strain>
    </source>
</reference>
<feature type="compositionally biased region" description="Polar residues" evidence="1">
    <location>
        <begin position="41"/>
        <end position="52"/>
    </location>
</feature>
<feature type="compositionally biased region" description="Polar residues" evidence="1">
    <location>
        <begin position="130"/>
        <end position="144"/>
    </location>
</feature>
<feature type="compositionally biased region" description="Basic and acidic residues" evidence="1">
    <location>
        <begin position="211"/>
        <end position="231"/>
    </location>
</feature>
<dbReference type="EMBL" id="JAGMUU010000033">
    <property type="protein sequence ID" value="KAH7118138.1"/>
    <property type="molecule type" value="Genomic_DNA"/>
</dbReference>
<feature type="compositionally biased region" description="Low complexity" evidence="1">
    <location>
        <begin position="233"/>
        <end position="253"/>
    </location>
</feature>
<feature type="region of interest" description="Disordered" evidence="1">
    <location>
        <begin position="1"/>
        <end position="159"/>
    </location>
</feature>
<sequence length="296" mass="33613">MPREEPVRVPIDEIRRTLEDLDGRRTRNGAGGRSGPPHSIIPSSLAYQSTRQPRQEPIRVPLDEVRRTLEDLDRRHAKRRTPRRQGESQQTEAKPREEPVRVPLDEIRQRLDDLDRQHAETQARGRQESSRSTIARQLASQKSAQPRKEPIRVRPDEVARAWDDIKRQRAEERGHRAQAVARRNTVMVPEDELRRTMAAITQRHVEERFRERAARLRSQEEAGEFDRRGAEESSTNPDSPSNPADPASPKAPSGTTTGRTSDSAAHEARPPPEKTEAVAGDRPTPTKVPRVHSAIP</sequence>
<organism evidence="2 3">
    <name type="scientific">Dactylonectria estremocensis</name>
    <dbReference type="NCBI Taxonomy" id="1079267"/>
    <lineage>
        <taxon>Eukaryota</taxon>
        <taxon>Fungi</taxon>
        <taxon>Dikarya</taxon>
        <taxon>Ascomycota</taxon>
        <taxon>Pezizomycotina</taxon>
        <taxon>Sordariomycetes</taxon>
        <taxon>Hypocreomycetidae</taxon>
        <taxon>Hypocreales</taxon>
        <taxon>Nectriaceae</taxon>
        <taxon>Dactylonectria</taxon>
    </lineage>
</organism>
<dbReference type="Proteomes" id="UP000717696">
    <property type="component" value="Unassembled WGS sequence"/>
</dbReference>
<proteinExistence type="predicted"/>
<evidence type="ECO:0000313" key="3">
    <source>
        <dbReference type="Proteomes" id="UP000717696"/>
    </source>
</evidence>
<evidence type="ECO:0000313" key="2">
    <source>
        <dbReference type="EMBL" id="KAH7118138.1"/>
    </source>
</evidence>
<accession>A0A9P9DF63</accession>
<name>A0A9P9DF63_9HYPO</name>
<comment type="caution">
    <text evidence="2">The sequence shown here is derived from an EMBL/GenBank/DDBJ whole genome shotgun (WGS) entry which is preliminary data.</text>
</comment>
<gene>
    <name evidence="2" type="ORF">B0J13DRAFT_613230</name>
</gene>
<feature type="compositionally biased region" description="Basic and acidic residues" evidence="1">
    <location>
        <begin position="53"/>
        <end position="74"/>
    </location>
</feature>
<feature type="compositionally biased region" description="Basic and acidic residues" evidence="1">
    <location>
        <begin position="264"/>
        <end position="276"/>
    </location>
</feature>
<feature type="compositionally biased region" description="Basic and acidic residues" evidence="1">
    <location>
        <begin position="1"/>
        <end position="25"/>
    </location>
</feature>
<dbReference type="OrthoDB" id="5094486at2759"/>
<feature type="compositionally biased region" description="Basic and acidic residues" evidence="1">
    <location>
        <begin position="146"/>
        <end position="159"/>
    </location>
</feature>